<comment type="function">
    <text evidence="2">Antitoxin component of a type II toxin-antitoxin (TA) system.</text>
</comment>
<dbReference type="Gene3D" id="3.40.1620.10">
    <property type="entry name" value="YefM-like domain"/>
    <property type="match status" value="1"/>
</dbReference>
<evidence type="ECO:0000256" key="3">
    <source>
        <dbReference type="SAM" id="MobiDB-lite"/>
    </source>
</evidence>
<dbReference type="InterPro" id="IPR006442">
    <property type="entry name" value="Antitoxin_Phd/YefM"/>
</dbReference>
<organism evidence="4 5">
    <name type="scientific">Thermomonospora echinospora</name>
    <dbReference type="NCBI Taxonomy" id="1992"/>
    <lineage>
        <taxon>Bacteria</taxon>
        <taxon>Bacillati</taxon>
        <taxon>Actinomycetota</taxon>
        <taxon>Actinomycetes</taxon>
        <taxon>Streptosporangiales</taxon>
        <taxon>Thermomonosporaceae</taxon>
        <taxon>Thermomonospora</taxon>
    </lineage>
</organism>
<dbReference type="AlphaFoldDB" id="A0A1H6DJB0"/>
<keyword evidence="5" id="KW-1185">Reference proteome</keyword>
<accession>A0A1H6DJB0</accession>
<proteinExistence type="inferred from homology"/>
<sequence>MTKARQVLADLVNRVAYGGEHVVLTRHGRVVAAIVSPEDLELLQRLREGRIDLTQTEPVVSQEAVAHQPQQSAPMRIAAEYRPSGFRR</sequence>
<evidence type="ECO:0000313" key="5">
    <source>
        <dbReference type="Proteomes" id="UP000236723"/>
    </source>
</evidence>
<feature type="region of interest" description="Disordered" evidence="3">
    <location>
        <begin position="63"/>
        <end position="88"/>
    </location>
</feature>
<name>A0A1H6DJB0_9ACTN</name>
<dbReference type="RefSeq" id="WP_235018234.1">
    <property type="nucleotide sequence ID" value="NZ_FNVO01000017.1"/>
</dbReference>
<evidence type="ECO:0000256" key="1">
    <source>
        <dbReference type="ARBA" id="ARBA00009981"/>
    </source>
</evidence>
<dbReference type="EMBL" id="FNVO01000017">
    <property type="protein sequence ID" value="SEG84903.1"/>
    <property type="molecule type" value="Genomic_DNA"/>
</dbReference>
<dbReference type="Proteomes" id="UP000236723">
    <property type="component" value="Unassembled WGS sequence"/>
</dbReference>
<dbReference type="NCBIfam" id="TIGR01552">
    <property type="entry name" value="phd_fam"/>
    <property type="match status" value="1"/>
</dbReference>
<protein>
    <recommendedName>
        <fullName evidence="2">Antitoxin</fullName>
    </recommendedName>
</protein>
<evidence type="ECO:0000313" key="4">
    <source>
        <dbReference type="EMBL" id="SEG84903.1"/>
    </source>
</evidence>
<reference evidence="5" key="1">
    <citation type="submission" date="2016-10" db="EMBL/GenBank/DDBJ databases">
        <authorList>
            <person name="Varghese N."/>
            <person name="Submissions S."/>
        </authorList>
    </citation>
    <scope>NUCLEOTIDE SEQUENCE [LARGE SCALE GENOMIC DNA]</scope>
    <source>
        <strain evidence="5">DSM 43163</strain>
    </source>
</reference>
<gene>
    <name evidence="4" type="ORF">SAMN04489712_11789</name>
</gene>
<dbReference type="InterPro" id="IPR036165">
    <property type="entry name" value="YefM-like_sf"/>
</dbReference>
<dbReference type="Pfam" id="PF02604">
    <property type="entry name" value="PhdYeFM_antitox"/>
    <property type="match status" value="1"/>
</dbReference>
<evidence type="ECO:0000256" key="2">
    <source>
        <dbReference type="RuleBase" id="RU362080"/>
    </source>
</evidence>
<dbReference type="SUPFAM" id="SSF143120">
    <property type="entry name" value="YefM-like"/>
    <property type="match status" value="1"/>
</dbReference>
<comment type="similarity">
    <text evidence="1 2">Belongs to the phD/YefM antitoxin family.</text>
</comment>